<proteinExistence type="predicted"/>
<reference evidence="2" key="1">
    <citation type="submission" date="2020-08" db="EMBL/GenBank/DDBJ databases">
        <title>Multicomponent nature underlies the extraordinary mechanical properties of spider dragline silk.</title>
        <authorList>
            <person name="Kono N."/>
            <person name="Nakamura H."/>
            <person name="Mori M."/>
            <person name="Yoshida Y."/>
            <person name="Ohtoshi R."/>
            <person name="Malay A.D."/>
            <person name="Moran D.A.P."/>
            <person name="Tomita M."/>
            <person name="Numata K."/>
            <person name="Arakawa K."/>
        </authorList>
    </citation>
    <scope>NUCLEOTIDE SEQUENCE</scope>
</reference>
<sequence>MYKDGDCIHIRTSPPEDVGYPEEFSTVGYLEMKHTQNSRFEGKRVYRSLLDLPHLCDEYCNHTPPPDNVDTSSDNLQEEDSSEVSSDITSNNMNASLDTSDTKPLEDSSNLLVASNNMQLDKMDDIPSDNMASNNVQMDELTGIKELCNQMLEE</sequence>
<gene>
    <name evidence="2" type="ORF">TNCV_3651951</name>
</gene>
<dbReference type="Proteomes" id="UP000887159">
    <property type="component" value="Unassembled WGS sequence"/>
</dbReference>
<dbReference type="EMBL" id="BMAU01021259">
    <property type="protein sequence ID" value="GFY06408.1"/>
    <property type="molecule type" value="Genomic_DNA"/>
</dbReference>
<feature type="compositionally biased region" description="Polar residues" evidence="1">
    <location>
        <begin position="83"/>
        <end position="99"/>
    </location>
</feature>
<protein>
    <submittedName>
        <fullName evidence="2">Uncharacterized protein</fullName>
    </submittedName>
</protein>
<dbReference type="AlphaFoldDB" id="A0A8X6SG84"/>
<evidence type="ECO:0000256" key="1">
    <source>
        <dbReference type="SAM" id="MobiDB-lite"/>
    </source>
</evidence>
<comment type="caution">
    <text evidence="2">The sequence shown here is derived from an EMBL/GenBank/DDBJ whole genome shotgun (WGS) entry which is preliminary data.</text>
</comment>
<evidence type="ECO:0000313" key="2">
    <source>
        <dbReference type="EMBL" id="GFY06408.1"/>
    </source>
</evidence>
<evidence type="ECO:0000313" key="3">
    <source>
        <dbReference type="Proteomes" id="UP000887159"/>
    </source>
</evidence>
<name>A0A8X6SG84_TRICX</name>
<organism evidence="2 3">
    <name type="scientific">Trichonephila clavipes</name>
    <name type="common">Golden silk orbweaver</name>
    <name type="synonym">Nephila clavipes</name>
    <dbReference type="NCBI Taxonomy" id="2585209"/>
    <lineage>
        <taxon>Eukaryota</taxon>
        <taxon>Metazoa</taxon>
        <taxon>Ecdysozoa</taxon>
        <taxon>Arthropoda</taxon>
        <taxon>Chelicerata</taxon>
        <taxon>Arachnida</taxon>
        <taxon>Araneae</taxon>
        <taxon>Araneomorphae</taxon>
        <taxon>Entelegynae</taxon>
        <taxon>Araneoidea</taxon>
        <taxon>Nephilidae</taxon>
        <taxon>Trichonephila</taxon>
    </lineage>
</organism>
<feature type="region of interest" description="Disordered" evidence="1">
    <location>
        <begin position="58"/>
        <end position="107"/>
    </location>
</feature>
<accession>A0A8X6SG84</accession>
<keyword evidence="3" id="KW-1185">Reference proteome</keyword>